<dbReference type="RefSeq" id="XP_016621517.1">
    <property type="nucleotide sequence ID" value="XM_016762570.1"/>
</dbReference>
<dbReference type="InterPro" id="IPR000740">
    <property type="entry name" value="GrpE"/>
</dbReference>
<evidence type="ECO:0000256" key="4">
    <source>
        <dbReference type="RuleBase" id="RU004478"/>
    </source>
</evidence>
<proteinExistence type="inferred from homology"/>
<sequence>MLRKQLLRQVRTVSESLSVSPQIRRSPFSSATFVPRTSRPAYLSSRVGQRWQSTEAEQQKPAAETAPSSEQGKAAEEAKQDPLKEELEKAKKEVIDLKDKYLRSVADYRNLQERTRRDMESARQFAIQRFATDLLDSIDNLDRAMSSVPQAALGITSGMTTTSNTSSSDPNVAASAESSTSEPNKDLVNLFSGLKMTEDILMSTLKKHGLERFDPLEGGGRKFDPNTDEATFFTKVEGKEDGDVFYTQSKGYKLNGRVVRAAKVGVVKNS</sequence>
<reference evidence="6" key="1">
    <citation type="submission" date="2015-01" db="EMBL/GenBank/DDBJ databases">
        <title>The Genome Sequence of Cladophialophora bantiana CBS 173.52.</title>
        <authorList>
            <consortium name="The Broad Institute Genomics Platform"/>
            <person name="Cuomo C."/>
            <person name="de Hoog S."/>
            <person name="Gorbushina A."/>
            <person name="Stielow B."/>
            <person name="Teixiera M."/>
            <person name="Abouelleil A."/>
            <person name="Chapman S.B."/>
            <person name="Priest M."/>
            <person name="Young S.K."/>
            <person name="Wortman J."/>
            <person name="Nusbaum C."/>
            <person name="Birren B."/>
        </authorList>
    </citation>
    <scope>NUCLEOTIDE SEQUENCE [LARGE SCALE GENOMIC DNA]</scope>
    <source>
        <strain evidence="6">CBS 173.52</strain>
    </source>
</reference>
<dbReference type="PANTHER" id="PTHR21237">
    <property type="entry name" value="GRPE PROTEIN"/>
    <property type="match status" value="1"/>
</dbReference>
<dbReference type="InterPro" id="IPR009012">
    <property type="entry name" value="GrpE_head"/>
</dbReference>
<feature type="compositionally biased region" description="Basic and acidic residues" evidence="5">
    <location>
        <begin position="73"/>
        <end position="85"/>
    </location>
</feature>
<dbReference type="PRINTS" id="PR00773">
    <property type="entry name" value="GRPEPROTEIN"/>
</dbReference>
<organism evidence="6 7">
    <name type="scientific">Cladophialophora bantiana (strain ATCC 10958 / CBS 173.52 / CDC B-1940 / NIH 8579)</name>
    <name type="common">Xylohypha bantiana</name>
    <dbReference type="NCBI Taxonomy" id="1442370"/>
    <lineage>
        <taxon>Eukaryota</taxon>
        <taxon>Fungi</taxon>
        <taxon>Dikarya</taxon>
        <taxon>Ascomycota</taxon>
        <taxon>Pezizomycotina</taxon>
        <taxon>Eurotiomycetes</taxon>
        <taxon>Chaetothyriomycetidae</taxon>
        <taxon>Chaetothyriales</taxon>
        <taxon>Herpotrichiellaceae</taxon>
        <taxon>Cladophialophora</taxon>
    </lineage>
</organism>
<evidence type="ECO:0000256" key="5">
    <source>
        <dbReference type="SAM" id="MobiDB-lite"/>
    </source>
</evidence>
<feature type="compositionally biased region" description="Low complexity" evidence="5">
    <location>
        <begin position="158"/>
        <end position="168"/>
    </location>
</feature>
<comment type="similarity">
    <text evidence="1 4">Belongs to the GrpE family.</text>
</comment>
<dbReference type="SUPFAM" id="SSF51064">
    <property type="entry name" value="Head domain of nucleotide exchange factor GrpE"/>
    <property type="match status" value="1"/>
</dbReference>
<dbReference type="GO" id="GO:0030150">
    <property type="term" value="P:protein import into mitochondrial matrix"/>
    <property type="evidence" value="ECO:0007669"/>
    <property type="project" value="TreeGrafter"/>
</dbReference>
<protein>
    <recommendedName>
        <fullName evidence="2">GrpE protein homolog, mitochondrial</fullName>
    </recommendedName>
</protein>
<dbReference type="GO" id="GO:0001405">
    <property type="term" value="C:PAM complex, Tim23 associated import motor"/>
    <property type="evidence" value="ECO:0007669"/>
    <property type="project" value="TreeGrafter"/>
</dbReference>
<dbReference type="Pfam" id="PF01025">
    <property type="entry name" value="GrpE"/>
    <property type="match status" value="1"/>
</dbReference>
<dbReference type="GO" id="GO:0000774">
    <property type="term" value="F:adenyl-nucleotide exchange factor activity"/>
    <property type="evidence" value="ECO:0007669"/>
    <property type="project" value="InterPro"/>
</dbReference>
<dbReference type="GO" id="GO:0051082">
    <property type="term" value="F:unfolded protein binding"/>
    <property type="evidence" value="ECO:0007669"/>
    <property type="project" value="TreeGrafter"/>
</dbReference>
<evidence type="ECO:0000313" key="7">
    <source>
        <dbReference type="Proteomes" id="UP000053789"/>
    </source>
</evidence>
<dbReference type="InterPro" id="IPR013805">
    <property type="entry name" value="GrpE_CC"/>
</dbReference>
<dbReference type="PANTHER" id="PTHR21237:SF23">
    <property type="entry name" value="GRPE PROTEIN HOMOLOG, MITOCHONDRIAL"/>
    <property type="match status" value="1"/>
</dbReference>
<keyword evidence="3" id="KW-0143">Chaperone</keyword>
<dbReference type="Gene3D" id="2.30.22.10">
    <property type="entry name" value="Head domain of nucleotide exchange factor GrpE"/>
    <property type="match status" value="1"/>
</dbReference>
<dbReference type="SUPFAM" id="SSF58014">
    <property type="entry name" value="Coiled-coil domain of nucleotide exchange factor GrpE"/>
    <property type="match status" value="1"/>
</dbReference>
<evidence type="ECO:0000256" key="3">
    <source>
        <dbReference type="ARBA" id="ARBA00023186"/>
    </source>
</evidence>
<evidence type="ECO:0000256" key="2">
    <source>
        <dbReference type="ARBA" id="ARBA00014521"/>
    </source>
</evidence>
<dbReference type="AlphaFoldDB" id="A0A0D2HN74"/>
<dbReference type="GO" id="GO:0051087">
    <property type="term" value="F:protein-folding chaperone binding"/>
    <property type="evidence" value="ECO:0007669"/>
    <property type="project" value="InterPro"/>
</dbReference>
<dbReference type="Proteomes" id="UP000053789">
    <property type="component" value="Unassembled WGS sequence"/>
</dbReference>
<dbReference type="HOGENOM" id="CLU_057217_0_0_1"/>
<accession>A0A0D2HN74</accession>
<feature type="region of interest" description="Disordered" evidence="5">
    <location>
        <begin position="42"/>
        <end position="85"/>
    </location>
</feature>
<dbReference type="EMBL" id="KN846985">
    <property type="protein sequence ID" value="KIW94848.1"/>
    <property type="molecule type" value="Genomic_DNA"/>
</dbReference>
<dbReference type="GO" id="GO:0006457">
    <property type="term" value="P:protein folding"/>
    <property type="evidence" value="ECO:0007669"/>
    <property type="project" value="InterPro"/>
</dbReference>
<dbReference type="GeneID" id="27697754"/>
<keyword evidence="7" id="KW-1185">Reference proteome</keyword>
<dbReference type="GO" id="GO:0042803">
    <property type="term" value="F:protein homodimerization activity"/>
    <property type="evidence" value="ECO:0007669"/>
    <property type="project" value="InterPro"/>
</dbReference>
<feature type="region of interest" description="Disordered" evidence="5">
    <location>
        <begin position="158"/>
        <end position="183"/>
    </location>
</feature>
<name>A0A0D2HN74_CLAB1</name>
<dbReference type="HAMAP" id="MF_01151">
    <property type="entry name" value="GrpE"/>
    <property type="match status" value="1"/>
</dbReference>
<feature type="compositionally biased region" description="Polar residues" evidence="5">
    <location>
        <begin position="46"/>
        <end position="56"/>
    </location>
</feature>
<evidence type="ECO:0000313" key="6">
    <source>
        <dbReference type="EMBL" id="KIW94848.1"/>
    </source>
</evidence>
<dbReference type="OrthoDB" id="201635at2759"/>
<dbReference type="VEuPathDB" id="FungiDB:Z519_04826"/>
<dbReference type="Gene3D" id="3.90.20.20">
    <property type="match status" value="1"/>
</dbReference>
<gene>
    <name evidence="6" type="ORF">Z519_04826</name>
</gene>
<dbReference type="CDD" id="cd00446">
    <property type="entry name" value="GrpE"/>
    <property type="match status" value="1"/>
</dbReference>
<evidence type="ECO:0000256" key="1">
    <source>
        <dbReference type="ARBA" id="ARBA00009054"/>
    </source>
</evidence>